<evidence type="ECO:0000313" key="8">
    <source>
        <dbReference type="EMBL" id="TVU08245.1"/>
    </source>
</evidence>
<dbReference type="PANTHER" id="PTHR31677:SF196">
    <property type="entry name" value="ETHYLENE-RESPONSIVE TRANSCRIPTION FACTOR ERF109"/>
    <property type="match status" value="1"/>
</dbReference>
<keyword evidence="3" id="KW-0238">DNA-binding</keyword>
<keyword evidence="5" id="KW-0539">Nucleus</keyword>
<keyword evidence="4" id="KW-0804">Transcription</keyword>
<sequence length="303" mass="31866">MEGGLQEFAKAVAAVVAANGEAPERPYRGVSRRGGKWGADIQDPSTQERVWLGTYDTREEAACAYDAASRTLRPHAKTHFPEPAGNEETRVAVVLAHVAGLKRKREEKMRQKQVLREMEEMEAAQAATAAAADAAVPPVGVSSSIRLFGQVLTPAPLDSSSPSAPDPAANASASPFPPVLAPAPLAFAFPNAMAPPPAFHVAPAFNAPAATTPRTREYVNQCLAYARTTTQAQFQALRHLRDVQASHDRALAIFQDSERLFAEVQAAARLGAGCSDPGTQHTEGAGSSGGEEPESTACDSSGS</sequence>
<dbReference type="CDD" id="cd00018">
    <property type="entry name" value="AP2"/>
    <property type="match status" value="1"/>
</dbReference>
<proteinExistence type="predicted"/>
<organism evidence="8 9">
    <name type="scientific">Eragrostis curvula</name>
    <name type="common">weeping love grass</name>
    <dbReference type="NCBI Taxonomy" id="38414"/>
    <lineage>
        <taxon>Eukaryota</taxon>
        <taxon>Viridiplantae</taxon>
        <taxon>Streptophyta</taxon>
        <taxon>Embryophyta</taxon>
        <taxon>Tracheophyta</taxon>
        <taxon>Spermatophyta</taxon>
        <taxon>Magnoliopsida</taxon>
        <taxon>Liliopsida</taxon>
        <taxon>Poales</taxon>
        <taxon>Poaceae</taxon>
        <taxon>PACMAD clade</taxon>
        <taxon>Chloridoideae</taxon>
        <taxon>Eragrostideae</taxon>
        <taxon>Eragrostidinae</taxon>
        <taxon>Eragrostis</taxon>
    </lineage>
</organism>
<dbReference type="PANTHER" id="PTHR31677">
    <property type="entry name" value="AP2 DOMAIN CLASS TRANSCRIPTION FACTOR"/>
    <property type="match status" value="1"/>
</dbReference>
<evidence type="ECO:0000256" key="5">
    <source>
        <dbReference type="ARBA" id="ARBA00023242"/>
    </source>
</evidence>
<evidence type="ECO:0000256" key="3">
    <source>
        <dbReference type="ARBA" id="ARBA00023125"/>
    </source>
</evidence>
<dbReference type="InterPro" id="IPR001471">
    <property type="entry name" value="AP2/ERF_dom"/>
</dbReference>
<feature type="region of interest" description="Disordered" evidence="6">
    <location>
        <begin position="272"/>
        <end position="303"/>
    </location>
</feature>
<evidence type="ECO:0000256" key="1">
    <source>
        <dbReference type="ARBA" id="ARBA00004123"/>
    </source>
</evidence>
<evidence type="ECO:0000313" key="9">
    <source>
        <dbReference type="Proteomes" id="UP000324897"/>
    </source>
</evidence>
<evidence type="ECO:0000256" key="2">
    <source>
        <dbReference type="ARBA" id="ARBA00023015"/>
    </source>
</evidence>
<dbReference type="InterPro" id="IPR016177">
    <property type="entry name" value="DNA-bd_dom_sf"/>
</dbReference>
<feature type="non-terminal residue" evidence="8">
    <location>
        <position position="1"/>
    </location>
</feature>
<feature type="domain" description="AP2/ERF" evidence="7">
    <location>
        <begin position="26"/>
        <end position="83"/>
    </location>
</feature>
<gene>
    <name evidence="8" type="ORF">EJB05_41642</name>
</gene>
<dbReference type="GO" id="GO:0005634">
    <property type="term" value="C:nucleus"/>
    <property type="evidence" value="ECO:0007669"/>
    <property type="project" value="UniProtKB-SubCell"/>
</dbReference>
<dbReference type="GO" id="GO:0003700">
    <property type="term" value="F:DNA-binding transcription factor activity"/>
    <property type="evidence" value="ECO:0007669"/>
    <property type="project" value="InterPro"/>
</dbReference>
<reference evidence="8 9" key="1">
    <citation type="journal article" date="2019" name="Sci. Rep.">
        <title>A high-quality genome of Eragrostis curvula grass provides insights into Poaceae evolution and supports new strategies to enhance forage quality.</title>
        <authorList>
            <person name="Carballo J."/>
            <person name="Santos B.A.C.M."/>
            <person name="Zappacosta D."/>
            <person name="Garbus I."/>
            <person name="Selva J.P."/>
            <person name="Gallo C.A."/>
            <person name="Diaz A."/>
            <person name="Albertini E."/>
            <person name="Caccamo M."/>
            <person name="Echenique V."/>
        </authorList>
    </citation>
    <scope>NUCLEOTIDE SEQUENCE [LARGE SCALE GENOMIC DNA]</scope>
    <source>
        <strain evidence="9">cv. Victoria</strain>
        <tissue evidence="8">Leaf</tissue>
    </source>
</reference>
<keyword evidence="2" id="KW-0805">Transcription regulation</keyword>
<dbReference type="PROSITE" id="PS51032">
    <property type="entry name" value="AP2_ERF"/>
    <property type="match status" value="1"/>
</dbReference>
<dbReference type="Gramene" id="TVU08245">
    <property type="protein sequence ID" value="TVU08245"/>
    <property type="gene ID" value="EJB05_41642"/>
</dbReference>
<comment type="subcellular location">
    <subcellularLocation>
        <location evidence="1">Nucleus</location>
    </subcellularLocation>
</comment>
<dbReference type="SUPFAM" id="SSF54171">
    <property type="entry name" value="DNA-binding domain"/>
    <property type="match status" value="1"/>
</dbReference>
<dbReference type="Proteomes" id="UP000324897">
    <property type="component" value="Chromosome 3"/>
</dbReference>
<evidence type="ECO:0000259" key="7">
    <source>
        <dbReference type="PROSITE" id="PS51032"/>
    </source>
</evidence>
<keyword evidence="9" id="KW-1185">Reference proteome</keyword>
<dbReference type="GO" id="GO:0003677">
    <property type="term" value="F:DNA binding"/>
    <property type="evidence" value="ECO:0007669"/>
    <property type="project" value="UniProtKB-KW"/>
</dbReference>
<dbReference type="EMBL" id="RWGY01000039">
    <property type="protein sequence ID" value="TVU08245.1"/>
    <property type="molecule type" value="Genomic_DNA"/>
</dbReference>
<dbReference type="Gene3D" id="3.30.730.10">
    <property type="entry name" value="AP2/ERF domain"/>
    <property type="match status" value="1"/>
</dbReference>
<name>A0A5J9TA30_9POAL</name>
<comment type="caution">
    <text evidence="8">The sequence shown here is derived from an EMBL/GenBank/DDBJ whole genome shotgun (WGS) entry which is preliminary data.</text>
</comment>
<dbReference type="InterPro" id="IPR036955">
    <property type="entry name" value="AP2/ERF_dom_sf"/>
</dbReference>
<accession>A0A5J9TA30</accession>
<dbReference type="AlphaFoldDB" id="A0A5J9TA30"/>
<evidence type="ECO:0000256" key="6">
    <source>
        <dbReference type="SAM" id="MobiDB-lite"/>
    </source>
</evidence>
<protein>
    <recommendedName>
        <fullName evidence="7">AP2/ERF domain-containing protein</fullName>
    </recommendedName>
</protein>
<dbReference type="SMART" id="SM00380">
    <property type="entry name" value="AP2"/>
    <property type="match status" value="1"/>
</dbReference>
<dbReference type="OrthoDB" id="1226293at2759"/>
<evidence type="ECO:0000256" key="4">
    <source>
        <dbReference type="ARBA" id="ARBA00023163"/>
    </source>
</evidence>